<dbReference type="InterPro" id="IPR020904">
    <property type="entry name" value="Sc_DH/Rdtase_CS"/>
</dbReference>
<dbReference type="PRINTS" id="PR00081">
    <property type="entry name" value="GDHRDH"/>
</dbReference>
<dbReference type="PANTHER" id="PTHR24321">
    <property type="entry name" value="DEHYDROGENASES, SHORT CHAIN"/>
    <property type="match status" value="1"/>
</dbReference>
<evidence type="ECO:0000256" key="1">
    <source>
        <dbReference type="ARBA" id="ARBA00006484"/>
    </source>
</evidence>
<dbReference type="EMBL" id="QKUF01000006">
    <property type="protein sequence ID" value="PZW31077.1"/>
    <property type="molecule type" value="Genomic_DNA"/>
</dbReference>
<evidence type="ECO:0000313" key="3">
    <source>
        <dbReference type="EMBL" id="PZW31077.1"/>
    </source>
</evidence>
<proteinExistence type="inferred from homology"/>
<dbReference type="Pfam" id="PF13561">
    <property type="entry name" value="adh_short_C2"/>
    <property type="match status" value="1"/>
</dbReference>
<keyword evidence="4" id="KW-1185">Reference proteome</keyword>
<dbReference type="InterPro" id="IPR002347">
    <property type="entry name" value="SDR_fam"/>
</dbReference>
<dbReference type="Proteomes" id="UP000248806">
    <property type="component" value="Unassembled WGS sequence"/>
</dbReference>
<dbReference type="InterPro" id="IPR036291">
    <property type="entry name" value="NAD(P)-bd_dom_sf"/>
</dbReference>
<evidence type="ECO:0000256" key="2">
    <source>
        <dbReference type="ARBA" id="ARBA00023002"/>
    </source>
</evidence>
<protein>
    <submittedName>
        <fullName evidence="3">NAD(P)-dependent dehydrogenase (Short-subunit alcohol dehydrogenase family)</fullName>
    </submittedName>
</protein>
<dbReference type="SUPFAM" id="SSF51735">
    <property type="entry name" value="NAD(P)-binding Rossmann-fold domains"/>
    <property type="match status" value="1"/>
</dbReference>
<reference evidence="3 4" key="1">
    <citation type="submission" date="2018-06" db="EMBL/GenBank/DDBJ databases">
        <title>Genomic Encyclopedia of Archaeal and Bacterial Type Strains, Phase II (KMG-II): from individual species to whole genera.</title>
        <authorList>
            <person name="Goeker M."/>
        </authorList>
    </citation>
    <scope>NUCLEOTIDE SEQUENCE [LARGE SCALE GENOMIC DNA]</scope>
    <source>
        <strain evidence="3 4">ATCC BAA-1881</strain>
    </source>
</reference>
<dbReference type="GO" id="GO:0016491">
    <property type="term" value="F:oxidoreductase activity"/>
    <property type="evidence" value="ECO:0007669"/>
    <property type="project" value="UniProtKB-KW"/>
</dbReference>
<dbReference type="AlphaFoldDB" id="A0A326U979"/>
<dbReference type="PRINTS" id="PR00080">
    <property type="entry name" value="SDRFAMILY"/>
</dbReference>
<comment type="caution">
    <text evidence="3">The sequence shown here is derived from an EMBL/GenBank/DDBJ whole genome shotgun (WGS) entry which is preliminary data.</text>
</comment>
<dbReference type="NCBIfam" id="NF005559">
    <property type="entry name" value="PRK07231.1"/>
    <property type="match status" value="1"/>
</dbReference>
<dbReference type="PANTHER" id="PTHR24321:SF11">
    <property type="entry name" value="BLR0893 PROTEIN"/>
    <property type="match status" value="1"/>
</dbReference>
<comment type="similarity">
    <text evidence="1">Belongs to the short-chain dehydrogenases/reductases (SDR) family.</text>
</comment>
<name>A0A326U979_THEHA</name>
<evidence type="ECO:0000313" key="4">
    <source>
        <dbReference type="Proteomes" id="UP000248806"/>
    </source>
</evidence>
<dbReference type="CDD" id="cd05233">
    <property type="entry name" value="SDR_c"/>
    <property type="match status" value="1"/>
</dbReference>
<keyword evidence="2" id="KW-0560">Oxidoreductase</keyword>
<sequence>MEYSLSYERKANRELQRFVDKIVLVTGGGSGIGQVAARAFAREGASVVVAGRRASEGEKTVALIQADGGTASYIPVDVRNEADVARLIEEIVARYGRLDIALNNAGVFSLGPLAEATEQTWDTIIDVNLKGTWLSMKYEIQQMLKQPERGTIVNIGSNIGVPGVKPGIAIYAASKAGVQVLTKAAALEYIKHGIRINSVSPGPTKTNMSKRPSETDEEQARRIAESVPLGRIGLPEEIASAILWLSSPEASFAVGHDIVLDGGTTLQ</sequence>
<dbReference type="PROSITE" id="PS00061">
    <property type="entry name" value="ADH_SHORT"/>
    <property type="match status" value="1"/>
</dbReference>
<accession>A0A326U979</accession>
<dbReference type="FunFam" id="3.40.50.720:FF:000084">
    <property type="entry name" value="Short-chain dehydrogenase reductase"/>
    <property type="match status" value="1"/>
</dbReference>
<dbReference type="Gene3D" id="3.40.50.720">
    <property type="entry name" value="NAD(P)-binding Rossmann-like Domain"/>
    <property type="match status" value="1"/>
</dbReference>
<organism evidence="3 4">
    <name type="scientific">Thermosporothrix hazakensis</name>
    <dbReference type="NCBI Taxonomy" id="644383"/>
    <lineage>
        <taxon>Bacteria</taxon>
        <taxon>Bacillati</taxon>
        <taxon>Chloroflexota</taxon>
        <taxon>Ktedonobacteria</taxon>
        <taxon>Ktedonobacterales</taxon>
        <taxon>Thermosporotrichaceae</taxon>
        <taxon>Thermosporothrix</taxon>
    </lineage>
</organism>
<gene>
    <name evidence="3" type="ORF">EI42_02174</name>
</gene>